<protein>
    <submittedName>
        <fullName evidence="1">Uncharacterized protein</fullName>
    </submittedName>
</protein>
<proteinExistence type="predicted"/>
<dbReference type="InterPro" id="IPR040871">
    <property type="entry name" value="HopA1"/>
</dbReference>
<evidence type="ECO:0000313" key="1">
    <source>
        <dbReference type="EMBL" id="MBP0458693.1"/>
    </source>
</evidence>
<evidence type="ECO:0000313" key="2">
    <source>
        <dbReference type="Proteomes" id="UP000670475"/>
    </source>
</evidence>
<accession>A0A940RY10</accession>
<dbReference type="AlphaFoldDB" id="A0A940RY10"/>
<organism evidence="1 2">
    <name type="scientific">Streptomyces montanisoli</name>
    <dbReference type="NCBI Taxonomy" id="2798581"/>
    <lineage>
        <taxon>Bacteria</taxon>
        <taxon>Bacillati</taxon>
        <taxon>Actinomycetota</taxon>
        <taxon>Actinomycetes</taxon>
        <taxon>Kitasatosporales</taxon>
        <taxon>Streptomycetaceae</taxon>
        <taxon>Streptomyces</taxon>
    </lineage>
</organism>
<dbReference type="Pfam" id="PF17914">
    <property type="entry name" value="HopA1"/>
    <property type="match status" value="1"/>
</dbReference>
<dbReference type="RefSeq" id="WP_209340441.1">
    <property type="nucleotide sequence ID" value="NZ_JAGIQL010000049.1"/>
</dbReference>
<name>A0A940RY10_9ACTN</name>
<reference evidence="1" key="1">
    <citation type="submission" date="2021-03" db="EMBL/GenBank/DDBJ databases">
        <title>Whole genome sequence of Streptomyces bomunensis MMS17-BM035.</title>
        <authorList>
            <person name="Lee J.H."/>
        </authorList>
    </citation>
    <scope>NUCLEOTIDE SEQUENCE</scope>
    <source>
        <strain evidence="1">MMS17-BM035</strain>
    </source>
</reference>
<gene>
    <name evidence="1" type="ORF">JFN87_14440</name>
</gene>
<dbReference type="EMBL" id="JAGIQL010000049">
    <property type="protein sequence ID" value="MBP0458693.1"/>
    <property type="molecule type" value="Genomic_DNA"/>
</dbReference>
<keyword evidence="2" id="KW-1185">Reference proteome</keyword>
<comment type="caution">
    <text evidence="1">The sequence shown here is derived from an EMBL/GenBank/DDBJ whole genome shotgun (WGS) entry which is preliminary data.</text>
</comment>
<dbReference type="Proteomes" id="UP000670475">
    <property type="component" value="Unassembled WGS sequence"/>
</dbReference>
<sequence>MLLDAQLAPAVAELAAEVTVTATDEDEVTASFQGEHLAGSAQKVASDLGALLYKCAHARLDHGKSLTPRTFSDPGFDRLFHEAVGERDTRREVRVAREDGEHAVVVLDGVRVTVPRDSLDREGQEGQEDGETFLRLSWARPALSPGFFFLTSCAAPMPRRTGGLMRLYAHVADPGHAPGLLAKVAGHLEDRGLPWQAKASSNRGLYPRTDAVVVYLPRVSWVAARDLAALLESGGDLAKGTSAFTHPLTASVGAAFEPSDKRPGRESLSFGQHRCGVLAEALVTHAAADDGQSLTGRIVAMCNDASIDPLNPARNLSSPVTPVIPA</sequence>